<accession>A0A9W4H358</accession>
<feature type="compositionally biased region" description="Low complexity" evidence="1">
    <location>
        <begin position="231"/>
        <end position="240"/>
    </location>
</feature>
<evidence type="ECO:0000313" key="2">
    <source>
        <dbReference type="EMBL" id="CAG7646716.1"/>
    </source>
</evidence>
<feature type="compositionally biased region" description="Gly residues" evidence="1">
    <location>
        <begin position="161"/>
        <end position="171"/>
    </location>
</feature>
<comment type="caution">
    <text evidence="2">The sequence shown here is derived from an EMBL/GenBank/DDBJ whole genome shotgun (WGS) entry which is preliminary data.</text>
</comment>
<feature type="region of interest" description="Disordered" evidence="1">
    <location>
        <begin position="123"/>
        <end position="317"/>
    </location>
</feature>
<feature type="compositionally biased region" description="Basic and acidic residues" evidence="1">
    <location>
        <begin position="199"/>
        <end position="224"/>
    </location>
</feature>
<gene>
    <name evidence="2" type="ORF">SBRY_40479</name>
</gene>
<name>A0A9W4H358_9ACTN</name>
<feature type="compositionally biased region" description="Basic residues" evidence="1">
    <location>
        <begin position="176"/>
        <end position="189"/>
    </location>
</feature>
<feature type="compositionally biased region" description="Low complexity" evidence="1">
    <location>
        <begin position="147"/>
        <end position="160"/>
    </location>
</feature>
<dbReference type="Proteomes" id="UP001153328">
    <property type="component" value="Unassembled WGS sequence"/>
</dbReference>
<sequence length="343" mass="36145">MLPPGRTGGRPGVVDFPGDRLRRPAGLLRSRRPPRQRTGRRTRRVDRGRPRRAAGAGREAGVQRDRLRRRPRAGRHRHLHAHPAAALRRAPLRGHRVAARPAGTGHARGRGGSAARRRVHLDRGDGGLGAAAHPAPVRLGRGGRGTGRAAAGRVGLRLGLAGQGGGPGPGQGLPRPGRRHRRGRGHRGRGPAAHPPARPRSEHRPGPGLADPDRPAPRRPDRGGRPGPAGRPGVRLGRVLEVAPSAHRAGPAASGACDRKAEGRPRSGPTRTTPTTQRACVPDAAGQAGLPQHGLGPSRSRRRTRQRPGPLRRRIASRWAGALVVASTLPVALGYRGRTAEGA</sequence>
<feature type="compositionally biased region" description="Basic residues" evidence="1">
    <location>
        <begin position="66"/>
        <end position="81"/>
    </location>
</feature>
<keyword evidence="3" id="KW-1185">Reference proteome</keyword>
<evidence type="ECO:0000256" key="1">
    <source>
        <dbReference type="SAM" id="MobiDB-lite"/>
    </source>
</evidence>
<feature type="compositionally biased region" description="Basic residues" evidence="1">
    <location>
        <begin position="299"/>
        <end position="316"/>
    </location>
</feature>
<feature type="compositionally biased region" description="Basic residues" evidence="1">
    <location>
        <begin position="29"/>
        <end position="52"/>
    </location>
</feature>
<feature type="compositionally biased region" description="Gly residues" evidence="1">
    <location>
        <begin position="1"/>
        <end position="11"/>
    </location>
</feature>
<proteinExistence type="predicted"/>
<dbReference type="AlphaFoldDB" id="A0A9W4H358"/>
<dbReference type="EMBL" id="CAJVAX010000018">
    <property type="protein sequence ID" value="CAG7646716.1"/>
    <property type="molecule type" value="Genomic_DNA"/>
</dbReference>
<feature type="compositionally biased region" description="Low complexity" evidence="1">
    <location>
        <begin position="266"/>
        <end position="276"/>
    </location>
</feature>
<evidence type="ECO:0000313" key="3">
    <source>
        <dbReference type="Proteomes" id="UP001153328"/>
    </source>
</evidence>
<protein>
    <submittedName>
        <fullName evidence="2">Uncharacterized protein</fullName>
    </submittedName>
</protein>
<organism evidence="2 3">
    <name type="scientific">Actinacidiphila bryophytorum</name>
    <dbReference type="NCBI Taxonomy" id="1436133"/>
    <lineage>
        <taxon>Bacteria</taxon>
        <taxon>Bacillati</taxon>
        <taxon>Actinomycetota</taxon>
        <taxon>Actinomycetes</taxon>
        <taxon>Kitasatosporales</taxon>
        <taxon>Streptomycetaceae</taxon>
        <taxon>Actinacidiphila</taxon>
    </lineage>
</organism>
<reference evidence="2" key="1">
    <citation type="submission" date="2021-06" db="EMBL/GenBank/DDBJ databases">
        <authorList>
            <person name="Arsene-Ploetze F."/>
        </authorList>
    </citation>
    <scope>NUCLEOTIDE SEQUENCE</scope>
    <source>
        <strain evidence="2">SBRY1</strain>
    </source>
</reference>
<feature type="region of interest" description="Disordered" evidence="1">
    <location>
        <begin position="1"/>
        <end position="90"/>
    </location>
</feature>
<feature type="compositionally biased region" description="Low complexity" evidence="1">
    <location>
        <begin position="130"/>
        <end position="139"/>
    </location>
</feature>